<dbReference type="GO" id="GO:0009423">
    <property type="term" value="P:chorismate biosynthetic process"/>
    <property type="evidence" value="ECO:0007669"/>
    <property type="project" value="UniProtKB-UniRule"/>
</dbReference>
<dbReference type="GO" id="GO:0009073">
    <property type="term" value="P:aromatic amino acid family biosynthetic process"/>
    <property type="evidence" value="ECO:0007669"/>
    <property type="project" value="UniProtKB-KW"/>
</dbReference>
<keyword evidence="4 5" id="KW-0704">Schiff base</keyword>
<proteinExistence type="inferred from homology"/>
<dbReference type="EMBL" id="JXLU01000126">
    <property type="protein sequence ID" value="KIO71518.1"/>
    <property type="molecule type" value="Genomic_DNA"/>
</dbReference>
<dbReference type="HAMAP" id="MF_00214">
    <property type="entry name" value="AroD"/>
    <property type="match status" value="1"/>
</dbReference>
<comment type="similarity">
    <text evidence="5">Belongs to the type-I 3-dehydroquinase family.</text>
</comment>
<organism evidence="6 7">
    <name type="scientific">Caldibacillus thermoamylovorans</name>
    <dbReference type="NCBI Taxonomy" id="35841"/>
    <lineage>
        <taxon>Bacteria</taxon>
        <taxon>Bacillati</taxon>
        <taxon>Bacillota</taxon>
        <taxon>Bacilli</taxon>
        <taxon>Bacillales</taxon>
        <taxon>Bacillaceae</taxon>
        <taxon>Caldibacillus</taxon>
    </lineage>
</organism>
<comment type="caution">
    <text evidence="5">Lacks conserved residue(s) required for the propagation of feature annotation.</text>
</comment>
<dbReference type="FunFam" id="3.20.20.70:FF:000047">
    <property type="entry name" value="3-dehydroquinate dehydratase"/>
    <property type="match status" value="1"/>
</dbReference>
<dbReference type="GO" id="GO:0008652">
    <property type="term" value="P:amino acid biosynthetic process"/>
    <property type="evidence" value="ECO:0007669"/>
    <property type="project" value="UniProtKB-KW"/>
</dbReference>
<dbReference type="InterPro" id="IPR001381">
    <property type="entry name" value="DHquinase_I"/>
</dbReference>
<dbReference type="Gene3D" id="3.20.20.70">
    <property type="entry name" value="Aldolase class I"/>
    <property type="match status" value="1"/>
</dbReference>
<feature type="binding site" evidence="5">
    <location>
        <position position="80"/>
    </location>
    <ligand>
        <name>3-dehydroquinate</name>
        <dbReference type="ChEBI" id="CHEBI:32364"/>
    </ligand>
</feature>
<reference evidence="6 7" key="1">
    <citation type="submission" date="2015-01" db="EMBL/GenBank/DDBJ databases">
        <title>Draft Genome Sequences of Four Bacillus thermoamylovorans Strains, Isolated From Food Products.</title>
        <authorList>
            <person name="Krawcyk A.O."/>
            <person name="Berendsen E.M."/>
            <person name="Eijlander R.T."/>
            <person name="de Jong A."/>
            <person name="Wells-Bennik M."/>
            <person name="Kuipers O.P."/>
        </authorList>
    </citation>
    <scope>NUCLEOTIDE SEQUENCE [LARGE SCALE GENOMIC DNA]</scope>
    <source>
        <strain evidence="6 7">B4167</strain>
    </source>
</reference>
<feature type="binding site" evidence="5">
    <location>
        <position position="211"/>
    </location>
    <ligand>
        <name>3-dehydroquinate</name>
        <dbReference type="ChEBI" id="CHEBI:32364"/>
    </ligand>
</feature>
<keyword evidence="2 5" id="KW-0057">Aromatic amino acid biosynthesis</keyword>
<dbReference type="PANTHER" id="PTHR43699">
    <property type="entry name" value="3-DEHYDROQUINATE DEHYDRATASE"/>
    <property type="match status" value="1"/>
</dbReference>
<comment type="function">
    <text evidence="5">Involved in the third step of the chorismate pathway, which leads to the biosynthesis of aromatic amino acids. Catalyzes the cis-dehydration of 3-dehydroquinate (DHQ) and introduces the first double bond of the aromatic ring to yield 3-dehydroshikimate.</text>
</comment>
<feature type="binding site" evidence="5">
    <location>
        <begin position="44"/>
        <end position="46"/>
    </location>
    <ligand>
        <name>3-dehydroquinate</name>
        <dbReference type="ChEBI" id="CHEBI:32364"/>
    </ligand>
</feature>
<evidence type="ECO:0000256" key="4">
    <source>
        <dbReference type="ARBA" id="ARBA00023270"/>
    </source>
</evidence>
<protein>
    <recommendedName>
        <fullName evidence="5">3-dehydroquinate dehydratase</fullName>
        <shortName evidence="5">3-dehydroquinase</shortName>
        <ecNumber evidence="5">4.2.1.10</ecNumber>
    </recommendedName>
    <alternativeName>
        <fullName evidence="5">Type I DHQase</fullName>
    </alternativeName>
    <alternativeName>
        <fullName evidence="5">Type I dehydroquinase</fullName>
        <shortName evidence="5">DHQ1</shortName>
    </alternativeName>
</protein>
<dbReference type="PROSITE" id="PS01028">
    <property type="entry name" value="DEHYDROQUINASE_I"/>
    <property type="match status" value="1"/>
</dbReference>
<sequence>MLKIKDIEIGEGIPKVIIPLMGTTDQELLEELEEIKDLKPDIIEWRADTYSKVEDLAAIQNLLEKMSTQLFNIPLIFTFRTHKEGGMKEIAGDYYLKLLKTVIQIKKADLVDIELSTGETIVKEVVALAKDNGVKIIISNHDFQQTPTKDEIIRRLETMQLLGGHISKIAVMPKNVQDILTLLDATITMKNKDRDHPLITMAMGPLGLISRLSGELFGSACTFGAGRTASAPGQIPADDLRHVLNIFHKYFEA</sequence>
<feature type="active site" description="Schiff-base intermediate with substrate" evidence="5">
    <location>
        <position position="168"/>
    </location>
</feature>
<comment type="caution">
    <text evidence="6">The sequence shown here is derived from an EMBL/GenBank/DDBJ whole genome shotgun (WGS) entry which is preliminary data.</text>
</comment>
<comment type="catalytic activity">
    <reaction evidence="1 5">
        <text>3-dehydroquinate = 3-dehydroshikimate + H2O</text>
        <dbReference type="Rhea" id="RHEA:21096"/>
        <dbReference type="ChEBI" id="CHEBI:15377"/>
        <dbReference type="ChEBI" id="CHEBI:16630"/>
        <dbReference type="ChEBI" id="CHEBI:32364"/>
        <dbReference type="EC" id="4.2.1.10"/>
    </reaction>
</comment>
<evidence type="ECO:0000256" key="5">
    <source>
        <dbReference type="HAMAP-Rule" id="MF_00214"/>
    </source>
</evidence>
<evidence type="ECO:0000256" key="1">
    <source>
        <dbReference type="ARBA" id="ARBA00001864"/>
    </source>
</evidence>
<feature type="binding site" evidence="5">
    <location>
        <position position="230"/>
    </location>
    <ligand>
        <name>3-dehydroquinate</name>
        <dbReference type="ChEBI" id="CHEBI:32364"/>
    </ligand>
</feature>
<evidence type="ECO:0000313" key="7">
    <source>
        <dbReference type="Proteomes" id="UP000032076"/>
    </source>
</evidence>
<dbReference type="AlphaFoldDB" id="A0ABD4A3I6"/>
<feature type="binding site" evidence="5">
    <location>
        <position position="234"/>
    </location>
    <ligand>
        <name>3-dehydroquinate</name>
        <dbReference type="ChEBI" id="CHEBI:32364"/>
    </ligand>
</feature>
<name>A0ABD4A3I6_9BACI</name>
<dbReference type="InterPro" id="IPR013785">
    <property type="entry name" value="Aldolase_TIM"/>
</dbReference>
<evidence type="ECO:0000256" key="3">
    <source>
        <dbReference type="ARBA" id="ARBA00023239"/>
    </source>
</evidence>
<keyword evidence="3 5" id="KW-0456">Lyase</keyword>
<dbReference type="SUPFAM" id="SSF51569">
    <property type="entry name" value="Aldolase"/>
    <property type="match status" value="1"/>
</dbReference>
<dbReference type="CDD" id="cd00502">
    <property type="entry name" value="DHQase_I"/>
    <property type="match status" value="1"/>
</dbReference>
<dbReference type="EC" id="4.2.1.10" evidence="5"/>
<evidence type="ECO:0000313" key="6">
    <source>
        <dbReference type="EMBL" id="KIO71518.1"/>
    </source>
</evidence>
<accession>A0ABD4A3I6</accession>
<dbReference type="PANTHER" id="PTHR43699:SF1">
    <property type="entry name" value="3-DEHYDROQUINATE DEHYDRATASE"/>
    <property type="match status" value="1"/>
</dbReference>
<comment type="pathway">
    <text evidence="5">Metabolic intermediate biosynthesis; chorismate biosynthesis; chorismate from D-erythrose 4-phosphate and phosphoenolpyruvate: step 3/7.</text>
</comment>
<evidence type="ECO:0000256" key="2">
    <source>
        <dbReference type="ARBA" id="ARBA00023141"/>
    </source>
</evidence>
<keyword evidence="5" id="KW-0028">Amino-acid biosynthesis</keyword>
<dbReference type="GO" id="GO:0046279">
    <property type="term" value="P:3,4-dihydroxybenzoate biosynthetic process"/>
    <property type="evidence" value="ECO:0007669"/>
    <property type="project" value="UniProtKB-ARBA"/>
</dbReference>
<dbReference type="Pfam" id="PF01487">
    <property type="entry name" value="DHquinase_I"/>
    <property type="match status" value="1"/>
</dbReference>
<dbReference type="Proteomes" id="UP000032076">
    <property type="component" value="Unassembled WGS sequence"/>
</dbReference>
<comment type="subunit">
    <text evidence="5">Homodimer.</text>
</comment>
<dbReference type="InterPro" id="IPR018508">
    <property type="entry name" value="3-dehydroquinate_DH_AS"/>
</dbReference>
<dbReference type="NCBIfam" id="TIGR01093">
    <property type="entry name" value="aroD"/>
    <property type="match status" value="1"/>
</dbReference>
<dbReference type="InterPro" id="IPR050146">
    <property type="entry name" value="Type-I_3-dehydroquinase"/>
</dbReference>
<feature type="active site" description="Proton donor/acceptor" evidence="5">
    <location>
        <position position="141"/>
    </location>
</feature>
<gene>
    <name evidence="5" type="primary">aroD</name>
    <name evidence="6" type="ORF">B4167_3647</name>
</gene>
<dbReference type="GO" id="GO:0003855">
    <property type="term" value="F:3-dehydroquinate dehydratase activity"/>
    <property type="evidence" value="ECO:0007669"/>
    <property type="project" value="UniProtKB-UniRule"/>
</dbReference>